<sequence length="130" mass="14438">MVLKSSYNGIRGSGHTLLIYNNKNELLAQASCLGIKEQLCGRSQVSQLHNSSINFVSYLENKNGIPGRTYGSISEITDSQGHTVLKNSTQNIQSSFRGTRNSYYYLKTSVLVMFILLSVFILKILSKLSP</sequence>
<keyword evidence="1" id="KW-1133">Transmembrane helix</keyword>
<evidence type="ECO:0000313" key="3">
    <source>
        <dbReference type="Proteomes" id="UP000326695"/>
    </source>
</evidence>
<evidence type="ECO:0000256" key="1">
    <source>
        <dbReference type="SAM" id="Phobius"/>
    </source>
</evidence>
<name>A0AAX1F707_9NEIS</name>
<dbReference type="KEGG" id="eex:EZJ17_03615"/>
<dbReference type="RefSeq" id="WP_151086130.1">
    <property type="nucleotide sequence ID" value="NZ_CP038018.1"/>
</dbReference>
<proteinExistence type="predicted"/>
<reference evidence="3" key="1">
    <citation type="journal article" date="2019" name="J. Anim. Genet.">
        <title>Description and whole genome sequencing of Eikenella exigua sp. nov., isolated from brain abscess and blood.</title>
        <authorList>
            <person name="Stormo K.A."/>
            <person name="Nygaard R.M."/>
            <person name="Bruvold T.S."/>
            <person name="Dimmen G."/>
            <person name="Lindemann P.C."/>
            <person name="Jordal S."/>
            <person name="Kommedal O."/>
        </authorList>
    </citation>
    <scope>NUCLEOTIDE SEQUENCE [LARGE SCALE GENOMIC DNA]</scope>
    <source>
        <strain evidence="3">PXX</strain>
    </source>
</reference>
<gene>
    <name evidence="2" type="ORF">EZJ17_03615</name>
</gene>
<keyword evidence="3" id="KW-1185">Reference proteome</keyword>
<evidence type="ECO:0000313" key="2">
    <source>
        <dbReference type="EMBL" id="QED91819.1"/>
    </source>
</evidence>
<keyword evidence="1" id="KW-0472">Membrane</keyword>
<feature type="transmembrane region" description="Helical" evidence="1">
    <location>
        <begin position="104"/>
        <end position="125"/>
    </location>
</feature>
<dbReference type="Proteomes" id="UP000326695">
    <property type="component" value="Chromosome"/>
</dbReference>
<organism evidence="2 3">
    <name type="scientific">Eikenella exigua</name>
    <dbReference type="NCBI Taxonomy" id="2528037"/>
    <lineage>
        <taxon>Bacteria</taxon>
        <taxon>Pseudomonadati</taxon>
        <taxon>Pseudomonadota</taxon>
        <taxon>Betaproteobacteria</taxon>
        <taxon>Neisseriales</taxon>
        <taxon>Neisseriaceae</taxon>
        <taxon>Eikenella</taxon>
    </lineage>
</organism>
<accession>A0AAX1F707</accession>
<keyword evidence="1" id="KW-0812">Transmembrane</keyword>
<dbReference type="AlphaFoldDB" id="A0AAX1F707"/>
<dbReference type="EMBL" id="CP038018">
    <property type="protein sequence ID" value="QED91819.1"/>
    <property type="molecule type" value="Genomic_DNA"/>
</dbReference>
<protein>
    <submittedName>
        <fullName evidence="2">Uncharacterized protein</fullName>
    </submittedName>
</protein>